<comment type="caution">
    <text evidence="1">The sequence shown here is derived from an EMBL/GenBank/DDBJ whole genome shotgun (WGS) entry which is preliminary data.</text>
</comment>
<gene>
    <name evidence="1" type="primary">X975_21737</name>
    <name evidence="1" type="ORF">TNCV_1572361</name>
</gene>
<evidence type="ECO:0000313" key="1">
    <source>
        <dbReference type="EMBL" id="GFY15425.1"/>
    </source>
</evidence>
<evidence type="ECO:0000313" key="2">
    <source>
        <dbReference type="Proteomes" id="UP000887159"/>
    </source>
</evidence>
<protein>
    <submittedName>
        <fullName evidence="1">Transposable element Tcb2 transposase</fullName>
    </submittedName>
</protein>
<reference evidence="1" key="1">
    <citation type="submission" date="2020-08" db="EMBL/GenBank/DDBJ databases">
        <title>Multicomponent nature underlies the extraordinary mechanical properties of spider dragline silk.</title>
        <authorList>
            <person name="Kono N."/>
            <person name="Nakamura H."/>
            <person name="Mori M."/>
            <person name="Yoshida Y."/>
            <person name="Ohtoshi R."/>
            <person name="Malay A.D."/>
            <person name="Moran D.A.P."/>
            <person name="Tomita M."/>
            <person name="Numata K."/>
            <person name="Arakawa K."/>
        </authorList>
    </citation>
    <scope>NUCLEOTIDE SEQUENCE</scope>
</reference>
<organism evidence="1 2">
    <name type="scientific">Trichonephila clavipes</name>
    <name type="common">Golden silk orbweaver</name>
    <name type="synonym">Nephila clavipes</name>
    <dbReference type="NCBI Taxonomy" id="2585209"/>
    <lineage>
        <taxon>Eukaryota</taxon>
        <taxon>Metazoa</taxon>
        <taxon>Ecdysozoa</taxon>
        <taxon>Arthropoda</taxon>
        <taxon>Chelicerata</taxon>
        <taxon>Arachnida</taxon>
        <taxon>Araneae</taxon>
        <taxon>Araneomorphae</taxon>
        <taxon>Entelegynae</taxon>
        <taxon>Araneoidea</taxon>
        <taxon>Nephilidae</taxon>
        <taxon>Trichonephila</taxon>
    </lineage>
</organism>
<name>A0A8X6VQ20_TRICX</name>
<dbReference type="EMBL" id="BMAU01021334">
    <property type="protein sequence ID" value="GFY15425.1"/>
    <property type="molecule type" value="Genomic_DNA"/>
</dbReference>
<accession>A0A8X6VQ20</accession>
<proteinExistence type="predicted"/>
<dbReference type="Proteomes" id="UP000887159">
    <property type="component" value="Unassembled WGS sequence"/>
</dbReference>
<dbReference type="AlphaFoldDB" id="A0A8X6VQ20"/>
<keyword evidence="2" id="KW-1185">Reference proteome</keyword>
<sequence length="201" mass="23169">MSQAEVTRNLNVSRMVVIRQWKQFQTTDAVVRRPKQGRPKATTPAEERYLTTNAHPEKTLHALLTHHRKEFFIYGAKSMCLVQIKSPAVYFSLMSPSSVPIVIPVEFSFGESLRLDTLPPSNIRESNRFSWCGILVWGGIMLDYHTLLHIFDMSSVTAQRYKDEVLESHVRPFQGAIDQDFFLWTIKANLVKNILEEEDIC</sequence>